<protein>
    <submittedName>
        <fullName evidence="4">Pilus assembly protein</fullName>
    </submittedName>
</protein>
<name>A0A942DZQ3_9HYPH</name>
<reference evidence="4" key="1">
    <citation type="submission" date="2021-04" db="EMBL/GenBank/DDBJ databases">
        <title>Pseudaminobacter soli sp. nov., isolated from paddy soil contaminated by heavy metals.</title>
        <authorList>
            <person name="Zhang K."/>
        </authorList>
    </citation>
    <scope>NUCLEOTIDE SEQUENCE</scope>
    <source>
        <strain evidence="4">19-2017</strain>
    </source>
</reference>
<proteinExistence type="predicted"/>
<organism evidence="4 5">
    <name type="scientific">Pseudaminobacter soli</name>
    <name type="common">ex Zhang et al. 2022</name>
    <dbReference type="NCBI Taxonomy" id="2831468"/>
    <lineage>
        <taxon>Bacteria</taxon>
        <taxon>Pseudomonadati</taxon>
        <taxon>Pseudomonadota</taxon>
        <taxon>Alphaproteobacteria</taxon>
        <taxon>Hyphomicrobiales</taxon>
        <taxon>Phyllobacteriaceae</taxon>
        <taxon>Pseudaminobacter</taxon>
    </lineage>
</organism>
<keyword evidence="2" id="KW-0472">Membrane</keyword>
<evidence type="ECO:0000256" key="1">
    <source>
        <dbReference type="SAM" id="MobiDB-lite"/>
    </source>
</evidence>
<feature type="domain" description="Putative Flp pilus-assembly TadG-like N-terminal" evidence="3">
    <location>
        <begin position="15"/>
        <end position="61"/>
    </location>
</feature>
<accession>A0A942DZQ3</accession>
<evidence type="ECO:0000313" key="4">
    <source>
        <dbReference type="EMBL" id="MBS3648100.1"/>
    </source>
</evidence>
<dbReference type="RefSeq" id="WP_188253649.1">
    <property type="nucleotide sequence ID" value="NZ_JABVCF010000002.1"/>
</dbReference>
<dbReference type="AlphaFoldDB" id="A0A942DZQ3"/>
<keyword evidence="2" id="KW-1133">Transmembrane helix</keyword>
<dbReference type="Proteomes" id="UP000680348">
    <property type="component" value="Unassembled WGS sequence"/>
</dbReference>
<sequence length="512" mass="54759">MVGRRLRAFLRERRGYVAVLTLISMPMLLGLSLLVIDVGRGNNLHTDLQNAVDALALAGARELDGGSDAITRAQAAISNLVKNQARFSNGGAAIIDAGQVRSEFLKKIPPSDDTAIDDTWITGNRANSGAEAAYVFVRANRRPMTALFPVPVGMNGTVNVEAEAVATYDLGACDVTPLFICNPFEGLNPSLKDQFTSGQLYARQITLVSKGNNTAGPGNFGFLRVGAGQGGSDLGKALATGHAETCYSLRGLDTEPGGNWGQVDGLNTRFDVYEGNFKQNKGDYAYRPARNIRKGATDTSGNKACDSYTEQTDATKAMALPEGTPTQSFTGGGTLHSNNWTTELKNYWKINHPAHVVSGVVQLPSIPTPSYPGAGTPPTPSRYDIYNYEIQKTLAQQNPENLLGDPNYPNPAGHRAPNGERGSPQCYTGLADQGGLDRRVIFAAVVNCNAAGLSGQTQVPASAIEGFMTMFLTKPVMGSNQKKISMEIVDFTGYSGSDTLDMMIRQEAYLVR</sequence>
<gene>
    <name evidence="4" type="ORF">KEU06_05585</name>
</gene>
<evidence type="ECO:0000256" key="2">
    <source>
        <dbReference type="SAM" id="Phobius"/>
    </source>
</evidence>
<comment type="caution">
    <text evidence="4">The sequence shown here is derived from an EMBL/GenBank/DDBJ whole genome shotgun (WGS) entry which is preliminary data.</text>
</comment>
<feature type="transmembrane region" description="Helical" evidence="2">
    <location>
        <begin position="15"/>
        <end position="36"/>
    </location>
</feature>
<feature type="region of interest" description="Disordered" evidence="1">
    <location>
        <begin position="400"/>
        <end position="422"/>
    </location>
</feature>
<dbReference type="EMBL" id="JAGWCR010000002">
    <property type="protein sequence ID" value="MBS3648100.1"/>
    <property type="molecule type" value="Genomic_DNA"/>
</dbReference>
<keyword evidence="5" id="KW-1185">Reference proteome</keyword>
<keyword evidence="2" id="KW-0812">Transmembrane</keyword>
<evidence type="ECO:0000313" key="5">
    <source>
        <dbReference type="Proteomes" id="UP000680348"/>
    </source>
</evidence>
<dbReference type="Pfam" id="PF13400">
    <property type="entry name" value="Tad"/>
    <property type="match status" value="1"/>
</dbReference>
<dbReference type="InterPro" id="IPR028087">
    <property type="entry name" value="Tad_N"/>
</dbReference>
<evidence type="ECO:0000259" key="3">
    <source>
        <dbReference type="Pfam" id="PF13400"/>
    </source>
</evidence>